<name>A0A0A7EJB5_9GAMM</name>
<dbReference type="CDD" id="cd00077">
    <property type="entry name" value="HDc"/>
    <property type="match status" value="1"/>
</dbReference>
<dbReference type="Pfam" id="PF01590">
    <property type="entry name" value="GAF"/>
    <property type="match status" value="1"/>
</dbReference>
<dbReference type="SMART" id="SM00065">
    <property type="entry name" value="GAF"/>
    <property type="match status" value="1"/>
</dbReference>
<reference evidence="2 3" key="1">
    <citation type="submission" date="2014-11" db="EMBL/GenBank/DDBJ databases">
        <title>Complete Genome Sequence of Pseudoalteromonas sp. Strain OCN003 Isolated from Kaneohe Bay, Oahu, Hawaii.</title>
        <authorList>
            <person name="Beurmann S."/>
            <person name="Videau P."/>
            <person name="Ushijima B."/>
            <person name="Smith A.M."/>
            <person name="Aeby G.S."/>
            <person name="Callahan S.M."/>
            <person name="Belcaid M."/>
        </authorList>
    </citation>
    <scope>NUCLEOTIDE SEQUENCE [LARGE SCALE GENOMIC DNA]</scope>
    <source>
        <strain evidence="2 3">OCN003</strain>
    </source>
</reference>
<protein>
    <submittedName>
        <fullName evidence="2">Phosphohydrolase</fullName>
    </submittedName>
</protein>
<organism evidence="2 3">
    <name type="scientific">Pseudoalteromonas piratica</name>
    <dbReference type="NCBI Taxonomy" id="1348114"/>
    <lineage>
        <taxon>Bacteria</taxon>
        <taxon>Pseudomonadati</taxon>
        <taxon>Pseudomonadota</taxon>
        <taxon>Gammaproteobacteria</taxon>
        <taxon>Alteromonadales</taxon>
        <taxon>Pseudoalteromonadaceae</taxon>
        <taxon>Pseudoalteromonas</taxon>
    </lineage>
</organism>
<dbReference type="AlphaFoldDB" id="A0A0A7EJB5"/>
<dbReference type="SUPFAM" id="SSF55781">
    <property type="entry name" value="GAF domain-like"/>
    <property type="match status" value="1"/>
</dbReference>
<gene>
    <name evidence="2" type="ORF">OM33_16915</name>
</gene>
<evidence type="ECO:0000313" key="2">
    <source>
        <dbReference type="EMBL" id="AIY66795.1"/>
    </source>
</evidence>
<sequence>MPSLDKARALKQLLELSYRLSIERDTTKLLEDILLSAKSLCYADAGTIYSLSDNKLHFETVINDSLDLYLGGSSNNEIPFSPITLFNPDGTANENALVTLASHSKQTIHIPDVYSCTTYPLTQAKKVDEQTGYHTTTVLTVPMLNHEGDINGVMQLINPMENGEASQFDEVKIDLVEALASLAAVAMSNQALIDNMEQLFRSFAELIAQAIDEKSPYTGAHCRRVPELTMMLAHAVNDVGHGPFAEFEMTEQEKYALNVAGWLHDCGKIATPEYIMDKATKLETVFDRIDLINTRFDVIEKEFEIAYLRNEISEQAYQEKLQMLASDRSFLAIVNIGGEFMTDEQCEELQNIADRYEYNTALGTVKLLNDEELNCLQIQRGTLTDDERKIVNRHIDITIRMLESLPFPKHLRQVPEYAGGHHERMDGQGYPKGLEKHQMSVPARMMAIADIFEALTASDRPYKEAKKLSECIDIMLKMAKFGHIDPEIFAVFIEQNVYLEYAEKFLADFQKDTVNNIEVLALLNEKPH</sequence>
<dbReference type="OrthoDB" id="9764808at2"/>
<dbReference type="InterPro" id="IPR003607">
    <property type="entry name" value="HD/PDEase_dom"/>
</dbReference>
<dbReference type="Pfam" id="PF13487">
    <property type="entry name" value="HD_5"/>
    <property type="match status" value="1"/>
</dbReference>
<dbReference type="InterPro" id="IPR029016">
    <property type="entry name" value="GAF-like_dom_sf"/>
</dbReference>
<dbReference type="SMART" id="SM00471">
    <property type="entry name" value="HDc"/>
    <property type="match status" value="1"/>
</dbReference>
<dbReference type="Proteomes" id="UP000030341">
    <property type="component" value="Chromosome 2"/>
</dbReference>
<dbReference type="STRING" id="1348114.OM33_16915"/>
<feature type="domain" description="HD-GYP" evidence="1">
    <location>
        <begin position="298"/>
        <end position="508"/>
    </location>
</feature>
<proteinExistence type="predicted"/>
<dbReference type="KEGG" id="pseo:OM33_16915"/>
<evidence type="ECO:0000259" key="1">
    <source>
        <dbReference type="PROSITE" id="PS51832"/>
    </source>
</evidence>
<dbReference type="InterPro" id="IPR037522">
    <property type="entry name" value="HD_GYP_dom"/>
</dbReference>
<accession>A0A0A7EJB5</accession>
<dbReference type="EMBL" id="CP009889">
    <property type="protein sequence ID" value="AIY66795.1"/>
    <property type="molecule type" value="Genomic_DNA"/>
</dbReference>
<keyword evidence="3" id="KW-1185">Reference proteome</keyword>
<dbReference type="PANTHER" id="PTHR43155">
    <property type="entry name" value="CYCLIC DI-GMP PHOSPHODIESTERASE PA4108-RELATED"/>
    <property type="match status" value="1"/>
</dbReference>
<dbReference type="PANTHER" id="PTHR43155:SF2">
    <property type="entry name" value="CYCLIC DI-GMP PHOSPHODIESTERASE PA4108"/>
    <property type="match status" value="1"/>
</dbReference>
<evidence type="ECO:0000313" key="3">
    <source>
        <dbReference type="Proteomes" id="UP000030341"/>
    </source>
</evidence>
<dbReference type="PROSITE" id="PS51832">
    <property type="entry name" value="HD_GYP"/>
    <property type="match status" value="1"/>
</dbReference>
<dbReference type="GO" id="GO:0008081">
    <property type="term" value="F:phosphoric diester hydrolase activity"/>
    <property type="evidence" value="ECO:0007669"/>
    <property type="project" value="UniProtKB-ARBA"/>
</dbReference>
<dbReference type="Gene3D" id="3.30.450.40">
    <property type="match status" value="1"/>
</dbReference>
<dbReference type="eggNOG" id="COG2206">
    <property type="taxonomic scope" value="Bacteria"/>
</dbReference>
<dbReference type="Gene3D" id="1.10.3210.10">
    <property type="entry name" value="Hypothetical protein af1432"/>
    <property type="match status" value="2"/>
</dbReference>
<dbReference type="RefSeq" id="WP_040135310.1">
    <property type="nucleotide sequence ID" value="NZ_CP009889.1"/>
</dbReference>
<dbReference type="InterPro" id="IPR003018">
    <property type="entry name" value="GAF"/>
</dbReference>
<dbReference type="SUPFAM" id="SSF109604">
    <property type="entry name" value="HD-domain/PDEase-like"/>
    <property type="match status" value="1"/>
</dbReference>
<keyword evidence="2" id="KW-0378">Hydrolase</keyword>
<dbReference type="HOGENOM" id="CLU_000445_92_13_6"/>
<dbReference type="eggNOG" id="COG3437">
    <property type="taxonomic scope" value="Bacteria"/>
</dbReference>